<dbReference type="NCBIfam" id="TIGR00149">
    <property type="entry name" value="TIGR00149_YjbQ"/>
    <property type="match status" value="1"/>
</dbReference>
<accession>A0A0D3IMX4</accession>
<protein>
    <recommendedName>
        <fullName evidence="3">YjbQ family protein</fullName>
    </recommendedName>
</protein>
<sequence>ITLVDLMPHIRRVLAASGLRDGSVNIISRHTTTAITINEWESRLARDLKSWLLQLAPPDDRSAALEAWRAQEPINAHSHLACMLLGSSECVPCVGGELVLGQWQSVMLVDLDGPRARTVGIQCLG</sequence>
<keyword evidence="2" id="KW-1185">Reference proteome</keyword>
<dbReference type="RefSeq" id="XP_005765038.1">
    <property type="nucleotide sequence ID" value="XM_005764981.1"/>
</dbReference>
<reference evidence="2" key="1">
    <citation type="journal article" date="2013" name="Nature">
        <title>Pan genome of the phytoplankton Emiliania underpins its global distribution.</title>
        <authorList>
            <person name="Read B.A."/>
            <person name="Kegel J."/>
            <person name="Klute M.J."/>
            <person name="Kuo A."/>
            <person name="Lefebvre S.C."/>
            <person name="Maumus F."/>
            <person name="Mayer C."/>
            <person name="Miller J."/>
            <person name="Monier A."/>
            <person name="Salamov A."/>
            <person name="Young J."/>
            <person name="Aguilar M."/>
            <person name="Claverie J.M."/>
            <person name="Frickenhaus S."/>
            <person name="Gonzalez K."/>
            <person name="Herman E.K."/>
            <person name="Lin Y.C."/>
            <person name="Napier J."/>
            <person name="Ogata H."/>
            <person name="Sarno A.F."/>
            <person name="Shmutz J."/>
            <person name="Schroeder D."/>
            <person name="de Vargas C."/>
            <person name="Verret F."/>
            <person name="von Dassow P."/>
            <person name="Valentin K."/>
            <person name="Van de Peer Y."/>
            <person name="Wheeler G."/>
            <person name="Dacks J.B."/>
            <person name="Delwiche C.F."/>
            <person name="Dyhrman S.T."/>
            <person name="Glockner G."/>
            <person name="John U."/>
            <person name="Richards T."/>
            <person name="Worden A.Z."/>
            <person name="Zhang X."/>
            <person name="Grigoriev I.V."/>
            <person name="Allen A.E."/>
            <person name="Bidle K."/>
            <person name="Borodovsky M."/>
            <person name="Bowler C."/>
            <person name="Brownlee C."/>
            <person name="Cock J.M."/>
            <person name="Elias M."/>
            <person name="Gladyshev V.N."/>
            <person name="Groth M."/>
            <person name="Guda C."/>
            <person name="Hadaegh A."/>
            <person name="Iglesias-Rodriguez M.D."/>
            <person name="Jenkins J."/>
            <person name="Jones B.M."/>
            <person name="Lawson T."/>
            <person name="Leese F."/>
            <person name="Lindquist E."/>
            <person name="Lobanov A."/>
            <person name="Lomsadze A."/>
            <person name="Malik S.B."/>
            <person name="Marsh M.E."/>
            <person name="Mackinder L."/>
            <person name="Mock T."/>
            <person name="Mueller-Roeber B."/>
            <person name="Pagarete A."/>
            <person name="Parker M."/>
            <person name="Probert I."/>
            <person name="Quesneville H."/>
            <person name="Raines C."/>
            <person name="Rensing S.A."/>
            <person name="Riano-Pachon D.M."/>
            <person name="Richier S."/>
            <person name="Rokitta S."/>
            <person name="Shiraiwa Y."/>
            <person name="Soanes D.M."/>
            <person name="van der Giezen M."/>
            <person name="Wahlund T.M."/>
            <person name="Williams B."/>
            <person name="Wilson W."/>
            <person name="Wolfe G."/>
            <person name="Wurch L.L."/>
        </authorList>
    </citation>
    <scope>NUCLEOTIDE SEQUENCE</scope>
</reference>
<dbReference type="EnsemblProtists" id="EOD12609">
    <property type="protein sequence ID" value="EOD12609"/>
    <property type="gene ID" value="EMIHUDRAFT_58568"/>
</dbReference>
<dbReference type="PIRSF" id="PIRSF004681">
    <property type="entry name" value="UCP004681"/>
    <property type="match status" value="1"/>
</dbReference>
<evidence type="ECO:0008006" key="3">
    <source>
        <dbReference type="Google" id="ProtNLM"/>
    </source>
</evidence>
<organism evidence="1 2">
    <name type="scientific">Emiliania huxleyi (strain CCMP1516)</name>
    <dbReference type="NCBI Taxonomy" id="280463"/>
    <lineage>
        <taxon>Eukaryota</taxon>
        <taxon>Haptista</taxon>
        <taxon>Haptophyta</taxon>
        <taxon>Prymnesiophyceae</taxon>
        <taxon>Isochrysidales</taxon>
        <taxon>Noelaerhabdaceae</taxon>
        <taxon>Emiliania</taxon>
    </lineage>
</organism>
<evidence type="ECO:0000313" key="2">
    <source>
        <dbReference type="Proteomes" id="UP000013827"/>
    </source>
</evidence>
<dbReference type="Proteomes" id="UP000013827">
    <property type="component" value="Unassembled WGS sequence"/>
</dbReference>
<dbReference type="PANTHER" id="PTHR30615:SF16">
    <property type="entry name" value="SECONDARY THIAMINE-PHOSPHATE SYNTHASE ENZYME"/>
    <property type="match status" value="1"/>
</dbReference>
<proteinExistence type="predicted"/>
<dbReference type="AlphaFoldDB" id="A0A0D3IMX4"/>
<dbReference type="Gene3D" id="2.60.120.460">
    <property type="entry name" value="YjbQ-like"/>
    <property type="match status" value="1"/>
</dbReference>
<dbReference type="OMA" id="LDLGPWQ"/>
<dbReference type="PaxDb" id="2903-EOD12609"/>
<dbReference type="GeneID" id="17258812"/>
<dbReference type="Pfam" id="PF01894">
    <property type="entry name" value="YjbQ"/>
    <property type="match status" value="1"/>
</dbReference>
<dbReference type="eggNOG" id="ENOG502S4C1">
    <property type="taxonomic scope" value="Eukaryota"/>
</dbReference>
<dbReference type="PANTHER" id="PTHR30615">
    <property type="entry name" value="UNCHARACTERIZED PROTEIN YJBQ-RELATED"/>
    <property type="match status" value="1"/>
</dbReference>
<dbReference type="KEGG" id="ehx:EMIHUDRAFT_58568"/>
<reference evidence="1" key="2">
    <citation type="submission" date="2024-10" db="UniProtKB">
        <authorList>
            <consortium name="EnsemblProtists"/>
        </authorList>
    </citation>
    <scope>IDENTIFICATION</scope>
</reference>
<dbReference type="HOGENOM" id="CLU_096980_1_2_1"/>
<evidence type="ECO:0000313" key="1">
    <source>
        <dbReference type="EnsemblProtists" id="EOD12609"/>
    </source>
</evidence>
<dbReference type="InterPro" id="IPR001602">
    <property type="entry name" value="UPF0047_YjbQ-like"/>
</dbReference>
<dbReference type="InterPro" id="IPR035917">
    <property type="entry name" value="YjbQ-like_sf"/>
</dbReference>
<dbReference type="SUPFAM" id="SSF111038">
    <property type="entry name" value="YjbQ-like"/>
    <property type="match status" value="1"/>
</dbReference>
<name>A0A0D3IMX4_EMIH1</name>